<evidence type="ECO:0000256" key="5">
    <source>
        <dbReference type="ARBA" id="ARBA00023040"/>
    </source>
</evidence>
<comment type="subcellular location">
    <subcellularLocation>
        <location evidence="1">Membrane</location>
        <topology evidence="1">Multi-pass membrane protein</topology>
    </subcellularLocation>
</comment>
<keyword evidence="7" id="KW-0675">Receptor</keyword>
<feature type="transmembrane region" description="Helical" evidence="9">
    <location>
        <begin position="65"/>
        <end position="86"/>
    </location>
</feature>
<dbReference type="PROSITE" id="PS50262">
    <property type="entry name" value="G_PROTEIN_RECEP_F1_2"/>
    <property type="match status" value="1"/>
</dbReference>
<evidence type="ECO:0000313" key="11">
    <source>
        <dbReference type="EMBL" id="KAL2711529.1"/>
    </source>
</evidence>
<evidence type="ECO:0000256" key="4">
    <source>
        <dbReference type="ARBA" id="ARBA00022989"/>
    </source>
</evidence>
<organism evidence="11 12">
    <name type="scientific">Vespula squamosa</name>
    <name type="common">Southern yellow jacket</name>
    <name type="synonym">Wasp</name>
    <dbReference type="NCBI Taxonomy" id="30214"/>
    <lineage>
        <taxon>Eukaryota</taxon>
        <taxon>Metazoa</taxon>
        <taxon>Ecdysozoa</taxon>
        <taxon>Arthropoda</taxon>
        <taxon>Hexapoda</taxon>
        <taxon>Insecta</taxon>
        <taxon>Pterygota</taxon>
        <taxon>Neoptera</taxon>
        <taxon>Endopterygota</taxon>
        <taxon>Hymenoptera</taxon>
        <taxon>Apocrita</taxon>
        <taxon>Aculeata</taxon>
        <taxon>Vespoidea</taxon>
        <taxon>Vespidae</taxon>
        <taxon>Vespinae</taxon>
        <taxon>Vespula</taxon>
    </lineage>
</organism>
<proteinExistence type="inferred from homology"/>
<dbReference type="PANTHER" id="PTHR45695:SF22">
    <property type="entry name" value="G-PROTEIN COUPLED RECEPTORS FAMILY 1 PROFILE DOMAIN-CONTAINING PROTEIN"/>
    <property type="match status" value="1"/>
</dbReference>
<keyword evidence="12" id="KW-1185">Reference proteome</keyword>
<feature type="transmembrane region" description="Helical" evidence="9">
    <location>
        <begin position="107"/>
        <end position="128"/>
    </location>
</feature>
<keyword evidence="3 9" id="KW-0812">Transmembrane</keyword>
<dbReference type="PRINTS" id="PR01012">
    <property type="entry name" value="NRPEPTIDEYR"/>
</dbReference>
<evidence type="ECO:0000313" key="12">
    <source>
        <dbReference type="Proteomes" id="UP001607302"/>
    </source>
</evidence>
<evidence type="ECO:0000256" key="6">
    <source>
        <dbReference type="ARBA" id="ARBA00023136"/>
    </source>
</evidence>
<reference evidence="11 12" key="1">
    <citation type="journal article" date="2024" name="Ann. Entomol. Soc. Am.">
        <title>Genomic analyses of the southern and eastern yellowjacket wasps (Hymenoptera: Vespidae) reveal evolutionary signatures of social life.</title>
        <authorList>
            <person name="Catto M.A."/>
            <person name="Caine P.B."/>
            <person name="Orr S.E."/>
            <person name="Hunt B.G."/>
            <person name="Goodisman M.A.D."/>
        </authorList>
    </citation>
    <scope>NUCLEOTIDE SEQUENCE [LARGE SCALE GENOMIC DNA]</scope>
    <source>
        <strain evidence="11">233</strain>
        <tissue evidence="11">Head and thorax</tissue>
    </source>
</reference>
<feature type="domain" description="G-protein coupled receptors family 1 profile" evidence="10">
    <location>
        <begin position="7"/>
        <end position="282"/>
    </location>
</feature>
<comment type="similarity">
    <text evidence="2">Belongs to the G-protein coupled receptor 1 family.</text>
</comment>
<feature type="transmembrane region" description="Helical" evidence="9">
    <location>
        <begin position="262"/>
        <end position="285"/>
    </location>
</feature>
<evidence type="ECO:0000256" key="8">
    <source>
        <dbReference type="ARBA" id="ARBA00023224"/>
    </source>
</evidence>
<evidence type="ECO:0000256" key="3">
    <source>
        <dbReference type="ARBA" id="ARBA00022692"/>
    </source>
</evidence>
<dbReference type="InterPro" id="IPR000276">
    <property type="entry name" value="GPCR_Rhodpsn"/>
</dbReference>
<keyword evidence="8" id="KW-0807">Transducer</keyword>
<evidence type="ECO:0000256" key="1">
    <source>
        <dbReference type="ARBA" id="ARBA00004141"/>
    </source>
</evidence>
<dbReference type="PRINTS" id="PR00237">
    <property type="entry name" value="GPCRRHODOPSN"/>
</dbReference>
<comment type="caution">
    <text evidence="11">The sequence shown here is derived from an EMBL/GenBank/DDBJ whole genome shotgun (WGS) entry which is preliminary data.</text>
</comment>
<keyword evidence="6 9" id="KW-0472">Membrane</keyword>
<name>A0ABD1ZT35_VESSQ</name>
<keyword evidence="5" id="KW-0297">G-protein coupled receptor</keyword>
<dbReference type="SUPFAM" id="SSF81321">
    <property type="entry name" value="Family A G protein-coupled receptor-like"/>
    <property type="match status" value="1"/>
</dbReference>
<dbReference type="GO" id="GO:0004930">
    <property type="term" value="F:G protein-coupled receptor activity"/>
    <property type="evidence" value="ECO:0007669"/>
    <property type="project" value="UniProtKB-KW"/>
</dbReference>
<feature type="transmembrane region" description="Helical" evidence="9">
    <location>
        <begin position="159"/>
        <end position="177"/>
    </location>
</feature>
<dbReference type="PANTHER" id="PTHR45695">
    <property type="entry name" value="LEUCOKININ RECEPTOR-RELATED"/>
    <property type="match status" value="1"/>
</dbReference>
<evidence type="ECO:0000259" key="10">
    <source>
        <dbReference type="PROSITE" id="PS50262"/>
    </source>
</evidence>
<gene>
    <name evidence="11" type="ORF">V1478_018550</name>
</gene>
<keyword evidence="4 9" id="KW-1133">Transmembrane helix</keyword>
<evidence type="ECO:0000256" key="7">
    <source>
        <dbReference type="ARBA" id="ARBA00023170"/>
    </source>
</evidence>
<dbReference type="InterPro" id="IPR017452">
    <property type="entry name" value="GPCR_Rhodpsn_7TM"/>
</dbReference>
<evidence type="ECO:0000256" key="2">
    <source>
        <dbReference type="ARBA" id="ARBA00010663"/>
    </source>
</evidence>
<dbReference type="Pfam" id="PF00001">
    <property type="entry name" value="7tm_1"/>
    <property type="match status" value="1"/>
</dbReference>
<dbReference type="AlphaFoldDB" id="A0ABD1ZT35"/>
<feature type="transmembrane region" description="Helical" evidence="9">
    <location>
        <begin position="27"/>
        <end position="53"/>
    </location>
</feature>
<sequence>MVKKKIGNLMVILVVTFSRRLRSITNFFLANLAVADFCVGIFCVYQTLINYLMNSWRLGNFLCKVYMFVHALSYTASILILMVVCVERYLATVHPMKCKSMLTRSRLRAVIGIVWIIAALYAAPRFIYFETIVNELSDGDVDIICGPNMNKYKKHVIDAVNFIFLYLLPLALMTYLYTKIAVRLWRSGAALGGPGLVAKTRNGRVQHIHTSCRNVLRTRRGVIRMLIAVVVLFALCNFPQQFRIIWLHWGPNYDRTSNFTTLLTVSTFLISYTNCCLNPFLYAFLSRNFREGMREIPCCKGKGDRTAGGLAVTGCASGEITRQENGTNGNHLPHSLLVRLSSVQESPSTTHTVPGRSTYVKSI</sequence>
<dbReference type="GO" id="GO:0016020">
    <property type="term" value="C:membrane"/>
    <property type="evidence" value="ECO:0007669"/>
    <property type="project" value="UniProtKB-SubCell"/>
</dbReference>
<protein>
    <submittedName>
        <fullName evidence="11">Trissin receptor-like</fullName>
    </submittedName>
</protein>
<dbReference type="Gene3D" id="1.20.1070.10">
    <property type="entry name" value="Rhodopsin 7-helix transmembrane proteins"/>
    <property type="match status" value="1"/>
</dbReference>
<accession>A0ABD1ZT35</accession>
<dbReference type="EMBL" id="JAUDFV010000173">
    <property type="protein sequence ID" value="KAL2711529.1"/>
    <property type="molecule type" value="Genomic_DNA"/>
</dbReference>
<feature type="transmembrane region" description="Helical" evidence="9">
    <location>
        <begin position="222"/>
        <end position="242"/>
    </location>
</feature>
<dbReference type="Proteomes" id="UP001607302">
    <property type="component" value="Unassembled WGS sequence"/>
</dbReference>
<evidence type="ECO:0000256" key="9">
    <source>
        <dbReference type="SAM" id="Phobius"/>
    </source>
</evidence>
<dbReference type="InterPro" id="IPR000611">
    <property type="entry name" value="NPY_rcpt"/>
</dbReference>